<keyword evidence="2" id="KW-1185">Reference proteome</keyword>
<comment type="caution">
    <text evidence="1">The sequence shown here is derived from an EMBL/GenBank/DDBJ whole genome shotgun (WGS) entry which is preliminary data.</text>
</comment>
<dbReference type="AlphaFoldDB" id="A0A8J6EDJ7"/>
<gene>
    <name evidence="1" type="ORF">GDO78_015653</name>
</gene>
<proteinExistence type="predicted"/>
<accession>A0A8J6EDJ7</accession>
<organism evidence="1 2">
    <name type="scientific">Eleutherodactylus coqui</name>
    <name type="common">Puerto Rican coqui</name>
    <dbReference type="NCBI Taxonomy" id="57060"/>
    <lineage>
        <taxon>Eukaryota</taxon>
        <taxon>Metazoa</taxon>
        <taxon>Chordata</taxon>
        <taxon>Craniata</taxon>
        <taxon>Vertebrata</taxon>
        <taxon>Euteleostomi</taxon>
        <taxon>Amphibia</taxon>
        <taxon>Batrachia</taxon>
        <taxon>Anura</taxon>
        <taxon>Neobatrachia</taxon>
        <taxon>Hyloidea</taxon>
        <taxon>Eleutherodactylidae</taxon>
        <taxon>Eleutherodactylinae</taxon>
        <taxon>Eleutherodactylus</taxon>
        <taxon>Eleutherodactylus</taxon>
    </lineage>
</organism>
<dbReference type="EMBL" id="WNTK01001632">
    <property type="protein sequence ID" value="KAG9467084.1"/>
    <property type="molecule type" value="Genomic_DNA"/>
</dbReference>
<name>A0A8J6EDJ7_ELECQ</name>
<reference evidence="1" key="1">
    <citation type="thesis" date="2020" institute="ProQuest LLC" country="789 East Eisenhower Parkway, Ann Arbor, MI, USA">
        <title>Comparative Genomics and Chromosome Evolution.</title>
        <authorList>
            <person name="Mudd A.B."/>
        </authorList>
    </citation>
    <scope>NUCLEOTIDE SEQUENCE</scope>
    <source>
        <strain evidence="1">HN-11 Male</strain>
        <tissue evidence="1">Kidney and liver</tissue>
    </source>
</reference>
<sequence length="80" mass="8625">MAATHLTKVRAELSKRWKSRVTQGGFAAVLPRIAVAYPHCGKTAVFAVQCSTKEICQKAVLTGWIFSAQPQCGNATASQF</sequence>
<protein>
    <submittedName>
        <fullName evidence="1">Uncharacterized protein</fullName>
    </submittedName>
</protein>
<dbReference type="Proteomes" id="UP000770717">
    <property type="component" value="Unassembled WGS sequence"/>
</dbReference>
<evidence type="ECO:0000313" key="2">
    <source>
        <dbReference type="Proteomes" id="UP000770717"/>
    </source>
</evidence>
<evidence type="ECO:0000313" key="1">
    <source>
        <dbReference type="EMBL" id="KAG9467084.1"/>
    </source>
</evidence>